<sequence length="486" mass="55364">MAASASSAPWVVVPPVASPPFDAFSIACDAEHYWSRIVQQKCCIDGALPIPVGLVDVAKDPEDDLSSPLAPPPPRTREFDSAESIQKYVEQENHDDFKTRIFSIHQKHSWKPLSITVSMLRKIIELNDVMPEFLEIVLSFYERKVALEEAFSSSVLKRQKGDVFEVAYIFRYPEEKDVSDDPKRDPWSIRQTGVYHRYDLKSQQSTWILLHPSKEPPAHTRLIACLKSVSICAELHRHPLQLHNFLISTYLRNWRDYMLYYEKQLLPLSNTTMSTWIDESLRVNHQTLTSIRYLENRILPLPAIFASLSKTITTLEKLNSTFSTRTGAQQAETNAMADLLENYRSQLDAYNENATFLLKRSGGTAQQLADTLAFKNQYVAQSQSGYMLKLTMSTVDDSATVRVVTLVTLVYLPFSFMASVFGMNFFRMGNGNNIVISPEFWIYIVISIPITIATMMCWRWWKARQDAIREKAVSNAASMGSNEKGS</sequence>
<proteinExistence type="predicted"/>
<feature type="transmembrane region" description="Helical" evidence="6">
    <location>
        <begin position="440"/>
        <end position="461"/>
    </location>
</feature>
<evidence type="ECO:0000256" key="3">
    <source>
        <dbReference type="ARBA" id="ARBA00022989"/>
    </source>
</evidence>
<name>A0A8E2JQ13_9PEZI</name>
<evidence type="ECO:0000256" key="1">
    <source>
        <dbReference type="ARBA" id="ARBA00004141"/>
    </source>
</evidence>
<dbReference type="Proteomes" id="UP000250140">
    <property type="component" value="Unassembled WGS sequence"/>
</dbReference>
<dbReference type="Pfam" id="PF26616">
    <property type="entry name" value="CorA-like"/>
    <property type="match status" value="1"/>
</dbReference>
<dbReference type="EMBL" id="KV750419">
    <property type="protein sequence ID" value="OCL04849.1"/>
    <property type="molecule type" value="Genomic_DNA"/>
</dbReference>
<gene>
    <name evidence="8" type="ORF">AOQ84DRAFT_109095</name>
</gene>
<dbReference type="SUPFAM" id="SSF144083">
    <property type="entry name" value="Magnesium transport protein CorA, transmembrane region"/>
    <property type="match status" value="1"/>
</dbReference>
<dbReference type="Gene3D" id="1.20.58.340">
    <property type="entry name" value="Magnesium transport protein CorA, transmembrane region"/>
    <property type="match status" value="1"/>
</dbReference>
<protein>
    <recommendedName>
        <fullName evidence="7">CorA-like transporter domain-containing protein</fullName>
    </recommendedName>
</protein>
<keyword evidence="9" id="KW-1185">Reference proteome</keyword>
<evidence type="ECO:0000256" key="5">
    <source>
        <dbReference type="SAM" id="MobiDB-lite"/>
    </source>
</evidence>
<evidence type="ECO:0000259" key="7">
    <source>
        <dbReference type="Pfam" id="PF26616"/>
    </source>
</evidence>
<dbReference type="OrthoDB" id="5396681at2759"/>
<evidence type="ECO:0000256" key="4">
    <source>
        <dbReference type="ARBA" id="ARBA00023136"/>
    </source>
</evidence>
<dbReference type="InterPro" id="IPR045863">
    <property type="entry name" value="CorA_TM1_TM2"/>
</dbReference>
<reference evidence="8 9" key="1">
    <citation type="journal article" date="2016" name="Nat. Commun.">
        <title>Ectomycorrhizal ecology is imprinted in the genome of the dominant symbiotic fungus Cenococcum geophilum.</title>
        <authorList>
            <consortium name="DOE Joint Genome Institute"/>
            <person name="Peter M."/>
            <person name="Kohler A."/>
            <person name="Ohm R.A."/>
            <person name="Kuo A."/>
            <person name="Krutzmann J."/>
            <person name="Morin E."/>
            <person name="Arend M."/>
            <person name="Barry K.W."/>
            <person name="Binder M."/>
            <person name="Choi C."/>
            <person name="Clum A."/>
            <person name="Copeland A."/>
            <person name="Grisel N."/>
            <person name="Haridas S."/>
            <person name="Kipfer T."/>
            <person name="LaButti K."/>
            <person name="Lindquist E."/>
            <person name="Lipzen A."/>
            <person name="Maire R."/>
            <person name="Meier B."/>
            <person name="Mihaltcheva S."/>
            <person name="Molinier V."/>
            <person name="Murat C."/>
            <person name="Poggeler S."/>
            <person name="Quandt C.A."/>
            <person name="Sperisen C."/>
            <person name="Tritt A."/>
            <person name="Tisserant E."/>
            <person name="Crous P.W."/>
            <person name="Henrissat B."/>
            <person name="Nehls U."/>
            <person name="Egli S."/>
            <person name="Spatafora J.W."/>
            <person name="Grigoriev I.V."/>
            <person name="Martin F.M."/>
        </authorList>
    </citation>
    <scope>NUCLEOTIDE SEQUENCE [LARGE SCALE GENOMIC DNA]</scope>
    <source>
        <strain evidence="8 9">CBS 207.34</strain>
    </source>
</reference>
<dbReference type="GO" id="GO:0016020">
    <property type="term" value="C:membrane"/>
    <property type="evidence" value="ECO:0007669"/>
    <property type="project" value="UniProtKB-SubCell"/>
</dbReference>
<comment type="subcellular location">
    <subcellularLocation>
        <location evidence="1">Membrane</location>
        <topology evidence="1">Multi-pass membrane protein</topology>
    </subcellularLocation>
</comment>
<keyword evidence="4 6" id="KW-0472">Membrane</keyword>
<keyword evidence="3 6" id="KW-1133">Transmembrane helix</keyword>
<evidence type="ECO:0000313" key="8">
    <source>
        <dbReference type="EMBL" id="OCL04849.1"/>
    </source>
</evidence>
<dbReference type="InterPro" id="IPR058257">
    <property type="entry name" value="CorA-like_dom"/>
</dbReference>
<feature type="region of interest" description="Disordered" evidence="5">
    <location>
        <begin position="61"/>
        <end position="81"/>
    </location>
</feature>
<evidence type="ECO:0000256" key="2">
    <source>
        <dbReference type="ARBA" id="ARBA00022692"/>
    </source>
</evidence>
<dbReference type="AlphaFoldDB" id="A0A8E2JQ13"/>
<feature type="domain" description="CorA-like transporter" evidence="7">
    <location>
        <begin position="77"/>
        <end position="268"/>
    </location>
</feature>
<evidence type="ECO:0000256" key="6">
    <source>
        <dbReference type="SAM" id="Phobius"/>
    </source>
</evidence>
<organism evidence="8 9">
    <name type="scientific">Glonium stellatum</name>
    <dbReference type="NCBI Taxonomy" id="574774"/>
    <lineage>
        <taxon>Eukaryota</taxon>
        <taxon>Fungi</taxon>
        <taxon>Dikarya</taxon>
        <taxon>Ascomycota</taxon>
        <taxon>Pezizomycotina</taxon>
        <taxon>Dothideomycetes</taxon>
        <taxon>Pleosporomycetidae</taxon>
        <taxon>Gloniales</taxon>
        <taxon>Gloniaceae</taxon>
        <taxon>Glonium</taxon>
    </lineage>
</organism>
<keyword evidence="2 6" id="KW-0812">Transmembrane</keyword>
<evidence type="ECO:0000313" key="9">
    <source>
        <dbReference type="Proteomes" id="UP000250140"/>
    </source>
</evidence>
<accession>A0A8E2JQ13</accession>
<feature type="transmembrane region" description="Helical" evidence="6">
    <location>
        <begin position="399"/>
        <end position="420"/>
    </location>
</feature>